<dbReference type="NCBIfam" id="TIGR00350">
    <property type="entry name" value="lytR_cpsA_psr"/>
    <property type="match status" value="1"/>
</dbReference>
<feature type="region of interest" description="Disordered" evidence="2">
    <location>
        <begin position="437"/>
        <end position="486"/>
    </location>
</feature>
<evidence type="ECO:0000256" key="1">
    <source>
        <dbReference type="ARBA" id="ARBA00006068"/>
    </source>
</evidence>
<dbReference type="PANTHER" id="PTHR33392:SF6">
    <property type="entry name" value="POLYISOPRENYL-TEICHOIC ACID--PEPTIDOGLYCAN TEICHOIC ACID TRANSFERASE TAGU"/>
    <property type="match status" value="1"/>
</dbReference>
<comment type="similarity">
    <text evidence="1">Belongs to the LytR/CpsA/Psr (LCP) family.</text>
</comment>
<dbReference type="InterPro" id="IPR004474">
    <property type="entry name" value="LytR_CpsA_psr"/>
</dbReference>
<keyword evidence="3" id="KW-1133">Transmembrane helix</keyword>
<keyword evidence="3" id="KW-0812">Transmembrane</keyword>
<sequence length="486" mass="51505">MATGLPAPTPGPRHGRSAGDRAARVRFRRAVALMLMTLVLPGSAQVVAGNRRVGLIALYVWFTVLVVAVGSAVAGLLWHGFVFWFAFDPLALAALRLLLMALAVGWAMLFMDAWRLGQPLSLSINHRRAVVGVNGVLSLTVAGVLLFGAHLVAVQRDFTLAMFGDGATSSPTDGRYNVLLVGGDSGAGRVGLRTDSMTVASIDEETGRTVLIGLPRNMADVPFRKGSVMHQQFPHGFDCDGCYLNAVSTWAGDNPQLFPHSDNPGIDATIMAVEGITGLKINYWAMVNLEGFKDLVDAVGGVTLNVRQPIAVGGIGENVKGYIQPGVRHLDGYDTLWYARTREDSDDYSRMARQKCVMNAMLHQISPQVALKNFEAIASASSDMVSTNIPAADVGNFIDLALKARSQKVSTVSLVPPLIDTAHPDIPLIQSTIVDALERSRSGEPAAGSGDGKKKHRAPQTTTGGSIGSLSTGYAANSSDDLGSAC</sequence>
<gene>
    <name evidence="5" type="ORF">ACFPGP_17750</name>
</gene>
<evidence type="ECO:0000313" key="6">
    <source>
        <dbReference type="Proteomes" id="UP001596087"/>
    </source>
</evidence>
<dbReference type="Proteomes" id="UP001596087">
    <property type="component" value="Unassembled WGS sequence"/>
</dbReference>
<name>A0ABW0BN13_9ACTN</name>
<comment type="caution">
    <text evidence="5">The sequence shown here is derived from an EMBL/GenBank/DDBJ whole genome shotgun (WGS) entry which is preliminary data.</text>
</comment>
<accession>A0ABW0BN13</accession>
<feature type="region of interest" description="Disordered" evidence="2">
    <location>
        <begin position="1"/>
        <end position="21"/>
    </location>
</feature>
<feature type="domain" description="Cell envelope-related transcriptional attenuator" evidence="4">
    <location>
        <begin position="193"/>
        <end position="365"/>
    </location>
</feature>
<dbReference type="Gene3D" id="3.40.630.190">
    <property type="entry name" value="LCP protein"/>
    <property type="match status" value="1"/>
</dbReference>
<evidence type="ECO:0000256" key="2">
    <source>
        <dbReference type="SAM" id="MobiDB-lite"/>
    </source>
</evidence>
<protein>
    <submittedName>
        <fullName evidence="5">LCP family protein</fullName>
    </submittedName>
</protein>
<feature type="compositionally biased region" description="Low complexity" evidence="2">
    <location>
        <begin position="461"/>
        <end position="473"/>
    </location>
</feature>
<proteinExistence type="inferred from homology"/>
<keyword evidence="6" id="KW-1185">Reference proteome</keyword>
<dbReference type="EMBL" id="JBHSKD010000026">
    <property type="protein sequence ID" value="MFC5178527.1"/>
    <property type="molecule type" value="Genomic_DNA"/>
</dbReference>
<reference evidence="6" key="1">
    <citation type="journal article" date="2019" name="Int. J. Syst. Evol. Microbiol.">
        <title>The Global Catalogue of Microorganisms (GCM) 10K type strain sequencing project: providing services to taxonomists for standard genome sequencing and annotation.</title>
        <authorList>
            <consortium name="The Broad Institute Genomics Platform"/>
            <consortium name="The Broad Institute Genome Sequencing Center for Infectious Disease"/>
            <person name="Wu L."/>
            <person name="Ma J."/>
        </authorList>
    </citation>
    <scope>NUCLEOTIDE SEQUENCE [LARGE SCALE GENOMIC DNA]</scope>
    <source>
        <strain evidence="6">DFY41</strain>
    </source>
</reference>
<organism evidence="5 6">
    <name type="scientific">Nocardioides taihuensis</name>
    <dbReference type="NCBI Taxonomy" id="1835606"/>
    <lineage>
        <taxon>Bacteria</taxon>
        <taxon>Bacillati</taxon>
        <taxon>Actinomycetota</taxon>
        <taxon>Actinomycetes</taxon>
        <taxon>Propionibacteriales</taxon>
        <taxon>Nocardioidaceae</taxon>
        <taxon>Nocardioides</taxon>
    </lineage>
</organism>
<evidence type="ECO:0000313" key="5">
    <source>
        <dbReference type="EMBL" id="MFC5178527.1"/>
    </source>
</evidence>
<dbReference type="InterPro" id="IPR050922">
    <property type="entry name" value="LytR/CpsA/Psr_CW_biosynth"/>
</dbReference>
<dbReference type="PANTHER" id="PTHR33392">
    <property type="entry name" value="POLYISOPRENYL-TEICHOIC ACID--PEPTIDOGLYCAN TEICHOIC ACID TRANSFERASE TAGU"/>
    <property type="match status" value="1"/>
</dbReference>
<feature type="transmembrane region" description="Helical" evidence="3">
    <location>
        <begin position="54"/>
        <end position="78"/>
    </location>
</feature>
<dbReference type="Pfam" id="PF03816">
    <property type="entry name" value="LytR_cpsA_psr"/>
    <property type="match status" value="1"/>
</dbReference>
<evidence type="ECO:0000256" key="3">
    <source>
        <dbReference type="SAM" id="Phobius"/>
    </source>
</evidence>
<feature type="transmembrane region" description="Helical" evidence="3">
    <location>
        <begin position="129"/>
        <end position="153"/>
    </location>
</feature>
<evidence type="ECO:0000259" key="4">
    <source>
        <dbReference type="Pfam" id="PF03816"/>
    </source>
</evidence>
<feature type="transmembrane region" description="Helical" evidence="3">
    <location>
        <begin position="30"/>
        <end position="48"/>
    </location>
</feature>
<feature type="compositionally biased region" description="Polar residues" evidence="2">
    <location>
        <begin position="474"/>
        <end position="486"/>
    </location>
</feature>
<feature type="transmembrane region" description="Helical" evidence="3">
    <location>
        <begin position="90"/>
        <end position="109"/>
    </location>
</feature>
<dbReference type="RefSeq" id="WP_378592148.1">
    <property type="nucleotide sequence ID" value="NZ_JBHSKD010000026.1"/>
</dbReference>
<keyword evidence="3" id="KW-0472">Membrane</keyword>